<feature type="region of interest" description="Disordered" evidence="1">
    <location>
        <begin position="173"/>
        <end position="226"/>
    </location>
</feature>
<dbReference type="AlphaFoldDB" id="A0A9N8LRE5"/>
<accession>A0A9N8LRE5</accession>
<evidence type="ECO:0000313" key="2">
    <source>
        <dbReference type="EMBL" id="CAD6935173.1"/>
    </source>
</evidence>
<name>A0A9N8LRE5_9BASI</name>
<protein>
    <submittedName>
        <fullName evidence="2">Uncharacterized protein</fullName>
    </submittedName>
</protein>
<dbReference type="Proteomes" id="UP000836404">
    <property type="component" value="Unassembled WGS sequence"/>
</dbReference>
<feature type="compositionally biased region" description="Low complexity" evidence="1">
    <location>
        <begin position="119"/>
        <end position="143"/>
    </location>
</feature>
<keyword evidence="3" id="KW-1185">Reference proteome</keyword>
<evidence type="ECO:0000256" key="1">
    <source>
        <dbReference type="SAM" id="MobiDB-lite"/>
    </source>
</evidence>
<comment type="caution">
    <text evidence="2">The sequence shown here is derived from an EMBL/GenBank/DDBJ whole genome shotgun (WGS) entry which is preliminary data.</text>
</comment>
<dbReference type="EMBL" id="CAJHJF010003432">
    <property type="protein sequence ID" value="CAD6935173.1"/>
    <property type="molecule type" value="Genomic_DNA"/>
</dbReference>
<gene>
    <name evidence="2" type="ORF">JKILLFL_G7740</name>
</gene>
<proteinExistence type="predicted"/>
<evidence type="ECO:0000313" key="3">
    <source>
        <dbReference type="Proteomes" id="UP000836404"/>
    </source>
</evidence>
<sequence>MVSLVQVVYSTTPNVNDLPVRKRQIMSVAQEVEEVDLGAFLSEDASTSDEKVIREAQAAGVRVLAGKLRVSPGVTPSFRSQGIEVKYAVKIDLVPFAGSGSSSNSNSNSNGGGGGGSGASSSARSIKEGVSSSGSSPVGTSLSSAMRSLGLKSSSSRFEGSYAGSIFSGKSRRARGFSDGSSTVDQDWDATASMPAGSPQAGLLSSSFSTRGAEPRPARGASGGGGVGSIAGGSYGGASSTSSPTTTAATLEWEADYRSRISRLSKTAGALWVDIRIVRGADALP</sequence>
<feature type="compositionally biased region" description="Low complexity" evidence="1">
    <location>
        <begin position="99"/>
        <end position="109"/>
    </location>
</feature>
<organism evidence="2 3">
    <name type="scientific">Tilletia laevis</name>
    <dbReference type="NCBI Taxonomy" id="157183"/>
    <lineage>
        <taxon>Eukaryota</taxon>
        <taxon>Fungi</taxon>
        <taxon>Dikarya</taxon>
        <taxon>Basidiomycota</taxon>
        <taxon>Ustilaginomycotina</taxon>
        <taxon>Exobasidiomycetes</taxon>
        <taxon>Tilletiales</taxon>
        <taxon>Tilletiaceae</taxon>
        <taxon>Tilletia</taxon>
    </lineage>
</organism>
<reference evidence="2 3" key="1">
    <citation type="submission" date="2020-10" db="EMBL/GenBank/DDBJ databases">
        <authorList>
            <person name="Sedaghatjoo S."/>
        </authorList>
    </citation>
    <scope>NUCLEOTIDE SEQUENCE [LARGE SCALE GENOMIC DNA]</scope>
    <source>
        <strain evidence="2 3">LLFL</strain>
    </source>
</reference>
<feature type="region of interest" description="Disordered" evidence="1">
    <location>
        <begin position="99"/>
        <end position="143"/>
    </location>
</feature>